<evidence type="ECO:0000256" key="6">
    <source>
        <dbReference type="SAM" id="MobiDB-lite"/>
    </source>
</evidence>
<dbReference type="GO" id="GO:0032049">
    <property type="term" value="P:cardiolipin biosynthetic process"/>
    <property type="evidence" value="ECO:0007669"/>
    <property type="project" value="UniProtKB-ARBA"/>
</dbReference>
<dbReference type="Pfam" id="PF13091">
    <property type="entry name" value="PLDc_2"/>
    <property type="match status" value="2"/>
</dbReference>
<dbReference type="Pfam" id="PF13396">
    <property type="entry name" value="PLDc_N"/>
    <property type="match status" value="1"/>
</dbReference>
<sequence length="554" mass="62953">MSHLLQFLKDIPAIWESIPVSHQLLLYGVLELGSILYILGQRRPPLATLSWILAFLFVPVLSVGFYFLFGPRKLKRRNVRRELARHQAAHHGPHRHQQLPDTLASRHWLLAQARVATECGSAPPRPVEQLEILVDGDATYATIEAAMQAARHHIHVEYYIFKADEIGTRWRDLLTEKAQAGVKVRMLVDAVGSPRCRRMSFWQPLLEAGGEVRVFNPPKVVPFRPSMVNFRNHRKIVVIDGHVGFTGGINIDQIESARCTGDSAWRDTHLRLRGHAAQDLQRLFLEDWLYAGARFVHLARLDKALTTPQDILAWFPPAPEGDGGRDGSRERLAGRERENREGSEGRGDRDNREDQENRERDTEKRGENRPAEAQPWVQIIDSGPDRSEYAIYRFFFAAMSSARRRIWITTPYFIPDEAIMVALTTAAGRGVDVRLLVPMESDQLLTGLAASTFVEEVLTRRVKVYAYVPRFIHAKTLVIDDELSVIGTANMDNRSFRLNFEVMAAIYDKKTTSDMARQFLKDLESSTQLHADHQPDSFNQRLVASLARLAAPLL</sequence>
<accession>A0A3R8LTC9</accession>
<dbReference type="PROSITE" id="PS50035">
    <property type="entry name" value="PLD"/>
    <property type="match status" value="2"/>
</dbReference>
<dbReference type="SMART" id="SM00155">
    <property type="entry name" value="PLDc"/>
    <property type="match status" value="2"/>
</dbReference>
<proteinExistence type="predicted"/>
<organism evidence="9 10">
    <name type="scientific">Lautropia dentalis</name>
    <dbReference type="NCBI Taxonomy" id="2490857"/>
    <lineage>
        <taxon>Bacteria</taxon>
        <taxon>Pseudomonadati</taxon>
        <taxon>Pseudomonadota</taxon>
        <taxon>Betaproteobacteria</taxon>
        <taxon>Burkholderiales</taxon>
        <taxon>Burkholderiaceae</taxon>
        <taxon>Lautropia</taxon>
    </lineage>
</organism>
<dbReference type="InterPro" id="IPR001736">
    <property type="entry name" value="PLipase_D/transphosphatidylase"/>
</dbReference>
<dbReference type="CDD" id="cd09110">
    <property type="entry name" value="PLDc_CLS_1"/>
    <property type="match status" value="1"/>
</dbReference>
<dbReference type="InterPro" id="IPR027379">
    <property type="entry name" value="CLS_N"/>
</dbReference>
<dbReference type="PANTHER" id="PTHR21248">
    <property type="entry name" value="CARDIOLIPIN SYNTHASE"/>
    <property type="match status" value="1"/>
</dbReference>
<dbReference type="GO" id="GO:0008808">
    <property type="term" value="F:cardiolipin synthase activity"/>
    <property type="evidence" value="ECO:0007669"/>
    <property type="project" value="TreeGrafter"/>
</dbReference>
<feature type="domain" description="PLD phosphodiesterase" evidence="8">
    <location>
        <begin position="228"/>
        <end position="255"/>
    </location>
</feature>
<dbReference type="Gene3D" id="3.30.870.10">
    <property type="entry name" value="Endonuclease Chain A"/>
    <property type="match status" value="2"/>
</dbReference>
<dbReference type="SUPFAM" id="SSF56024">
    <property type="entry name" value="Phospholipase D/nuclease"/>
    <property type="match status" value="2"/>
</dbReference>
<evidence type="ECO:0000256" key="5">
    <source>
        <dbReference type="ARBA" id="ARBA00023136"/>
    </source>
</evidence>
<keyword evidence="3 7" id="KW-0812">Transmembrane</keyword>
<evidence type="ECO:0000256" key="2">
    <source>
        <dbReference type="ARBA" id="ARBA00022475"/>
    </source>
</evidence>
<dbReference type="GO" id="GO:0005886">
    <property type="term" value="C:plasma membrane"/>
    <property type="evidence" value="ECO:0007669"/>
    <property type="project" value="UniProtKB-SubCell"/>
</dbReference>
<comment type="caution">
    <text evidence="9">The sequence shown here is derived from an EMBL/GenBank/DDBJ whole genome shotgun (WGS) entry which is preliminary data.</text>
</comment>
<name>A0A3R8LTC9_9BURK</name>
<feature type="transmembrane region" description="Helical" evidence="7">
    <location>
        <begin position="20"/>
        <end position="39"/>
    </location>
</feature>
<keyword evidence="2" id="KW-1003">Cell membrane</keyword>
<evidence type="ECO:0000256" key="1">
    <source>
        <dbReference type="ARBA" id="ARBA00004651"/>
    </source>
</evidence>
<reference evidence="9 10" key="1">
    <citation type="submission" date="2018-11" db="EMBL/GenBank/DDBJ databases">
        <title>Genome sequencing of Lautropia sp. KCOM 2505 (= ChDC F240).</title>
        <authorList>
            <person name="Kook J.-K."/>
            <person name="Park S.-N."/>
            <person name="Lim Y.K."/>
        </authorList>
    </citation>
    <scope>NUCLEOTIDE SEQUENCE [LARGE SCALE GENOMIC DNA]</scope>
    <source>
        <strain evidence="9 10">KCOM 2505</strain>
    </source>
</reference>
<dbReference type="AlphaFoldDB" id="A0A3R8LTC9"/>
<evidence type="ECO:0000256" key="4">
    <source>
        <dbReference type="ARBA" id="ARBA00022989"/>
    </source>
</evidence>
<gene>
    <name evidence="9" type="ORF">EHV23_06210</name>
</gene>
<dbReference type="InterPro" id="IPR025202">
    <property type="entry name" value="PLD-like_dom"/>
</dbReference>
<protein>
    <submittedName>
        <fullName evidence="9">Cardiolipin synthase</fullName>
    </submittedName>
</protein>
<evidence type="ECO:0000259" key="8">
    <source>
        <dbReference type="PROSITE" id="PS50035"/>
    </source>
</evidence>
<evidence type="ECO:0000313" key="10">
    <source>
        <dbReference type="Proteomes" id="UP000270261"/>
    </source>
</evidence>
<dbReference type="OrthoDB" id="9762009at2"/>
<dbReference type="Proteomes" id="UP000270261">
    <property type="component" value="Unassembled WGS sequence"/>
</dbReference>
<dbReference type="PANTHER" id="PTHR21248:SF22">
    <property type="entry name" value="PHOSPHOLIPASE D"/>
    <property type="match status" value="1"/>
</dbReference>
<keyword evidence="4 7" id="KW-1133">Transmembrane helix</keyword>
<feature type="transmembrane region" description="Helical" evidence="7">
    <location>
        <begin position="46"/>
        <end position="69"/>
    </location>
</feature>
<keyword evidence="10" id="KW-1185">Reference proteome</keyword>
<comment type="subcellular location">
    <subcellularLocation>
        <location evidence="1">Cell membrane</location>
        <topology evidence="1">Multi-pass membrane protein</topology>
    </subcellularLocation>
</comment>
<evidence type="ECO:0000313" key="9">
    <source>
        <dbReference type="EMBL" id="RRN45738.1"/>
    </source>
</evidence>
<feature type="region of interest" description="Disordered" evidence="6">
    <location>
        <begin position="313"/>
        <end position="378"/>
    </location>
</feature>
<evidence type="ECO:0000256" key="7">
    <source>
        <dbReference type="SAM" id="Phobius"/>
    </source>
</evidence>
<keyword evidence="5 7" id="KW-0472">Membrane</keyword>
<dbReference type="EMBL" id="RRUE01000001">
    <property type="protein sequence ID" value="RRN45738.1"/>
    <property type="molecule type" value="Genomic_DNA"/>
</dbReference>
<evidence type="ECO:0000256" key="3">
    <source>
        <dbReference type="ARBA" id="ARBA00022692"/>
    </source>
</evidence>
<feature type="compositionally biased region" description="Basic and acidic residues" evidence="6">
    <location>
        <begin position="322"/>
        <end position="370"/>
    </location>
</feature>
<feature type="domain" description="PLD phosphodiesterase" evidence="8">
    <location>
        <begin position="468"/>
        <end position="495"/>
    </location>
</feature>
<dbReference type="CDD" id="cd09112">
    <property type="entry name" value="PLDc_CLS_2"/>
    <property type="match status" value="1"/>
</dbReference>
<dbReference type="RefSeq" id="WP_125095166.1">
    <property type="nucleotide sequence ID" value="NZ_RRUE01000001.1"/>
</dbReference>